<dbReference type="InterPro" id="IPR036969">
    <property type="entry name" value="Citrate_synthase_sf"/>
</dbReference>
<dbReference type="InterPro" id="IPR002020">
    <property type="entry name" value="Citrate_synthase"/>
</dbReference>
<dbReference type="GO" id="GO:0005829">
    <property type="term" value="C:cytosol"/>
    <property type="evidence" value="ECO:0007669"/>
    <property type="project" value="TreeGrafter"/>
</dbReference>
<dbReference type="UniPathway" id="UPA00223"/>
<dbReference type="eggNOG" id="COG0372">
    <property type="taxonomic scope" value="Bacteria"/>
</dbReference>
<dbReference type="InterPro" id="IPR019810">
    <property type="entry name" value="Citrate_synthase_AS"/>
</dbReference>
<evidence type="ECO:0000313" key="7">
    <source>
        <dbReference type="EMBL" id="KJK43725.1"/>
    </source>
</evidence>
<evidence type="ECO:0000256" key="2">
    <source>
        <dbReference type="ARBA" id="ARBA00010566"/>
    </source>
</evidence>
<accession>A0A0F0GKA7</accession>
<keyword evidence="4 5" id="KW-0808">Transferase</keyword>
<evidence type="ECO:0000256" key="1">
    <source>
        <dbReference type="ARBA" id="ARBA00005163"/>
    </source>
</evidence>
<dbReference type="GO" id="GO:0036440">
    <property type="term" value="F:citrate synthase activity"/>
    <property type="evidence" value="ECO:0007669"/>
    <property type="project" value="UniProtKB-EC"/>
</dbReference>
<reference evidence="7 8" key="1">
    <citation type="submission" date="2015-02" db="EMBL/GenBank/DDBJ databases">
        <authorList>
            <person name="Ju K.-S."/>
            <person name="Doroghazi J.R."/>
            <person name="Metcalf W."/>
        </authorList>
    </citation>
    <scope>NUCLEOTIDE SEQUENCE [LARGE SCALE GENOMIC DNA]</scope>
    <source>
        <strain evidence="7 8">NRRL B-16140</strain>
    </source>
</reference>
<evidence type="ECO:0000313" key="8">
    <source>
        <dbReference type="Proteomes" id="UP000033393"/>
    </source>
</evidence>
<dbReference type="InterPro" id="IPR016143">
    <property type="entry name" value="Citrate_synth-like_sm_a-sub"/>
</dbReference>
<dbReference type="Pfam" id="PF12728">
    <property type="entry name" value="HTH_17"/>
    <property type="match status" value="1"/>
</dbReference>
<dbReference type="AlphaFoldDB" id="A0A0F0GKA7"/>
<evidence type="ECO:0000256" key="3">
    <source>
        <dbReference type="ARBA" id="ARBA00012972"/>
    </source>
</evidence>
<organism evidence="7 8">
    <name type="scientific">Lentzea aerocolonigenes</name>
    <name type="common">Lechevalieria aerocolonigenes</name>
    <name type="synonym">Saccharothrix aerocolonigenes</name>
    <dbReference type="NCBI Taxonomy" id="68170"/>
    <lineage>
        <taxon>Bacteria</taxon>
        <taxon>Bacillati</taxon>
        <taxon>Actinomycetota</taxon>
        <taxon>Actinomycetes</taxon>
        <taxon>Pseudonocardiales</taxon>
        <taxon>Pseudonocardiaceae</taxon>
        <taxon>Lentzea</taxon>
    </lineage>
</organism>
<dbReference type="GO" id="GO:0005975">
    <property type="term" value="P:carbohydrate metabolic process"/>
    <property type="evidence" value="ECO:0007669"/>
    <property type="project" value="TreeGrafter"/>
</dbReference>
<comment type="pathway">
    <text evidence="1">Carbohydrate metabolism; tricarboxylic acid cycle.</text>
</comment>
<evidence type="ECO:0000259" key="6">
    <source>
        <dbReference type="Pfam" id="PF12728"/>
    </source>
</evidence>
<dbReference type="EMBL" id="JYJG01000277">
    <property type="protein sequence ID" value="KJK43725.1"/>
    <property type="molecule type" value="Genomic_DNA"/>
</dbReference>
<dbReference type="PRINTS" id="PR00143">
    <property type="entry name" value="CITRTSNTHASE"/>
</dbReference>
<gene>
    <name evidence="7" type="ORF">UK23_32060</name>
</gene>
<sequence length="375" mass="40797">MLMESMLTTNQAARRLGVKPATVYAYVSRGLLTSKKVNRQSMFDVAEVETLAQRTGARGAVAAVTDRIRTRISLLENDRLYFRGRSVPELSSTKRFEDVAHWLWTEIDSVGMQFPEGQEIWMALPESATLTDRVRVAVALAGAGDPLRFDLSRAVTTAKALIADVVESLPLQQRPQGTDIADRLWARLSPAPAQPDLLNTVLVLLADHDLAISTMAARVAASARAHPYAVVSAGLGALEGQKHGTASTLAHRFLQQAKADPMGAIAEHLRAGQAIPGFGHYVYQRCDPRADHLFAVLRSHGELVADKVIAAQQQTFPNVDLALAQLGVMFEMAPDAGEAIFAIARIVGWIAHAMEEYAEPGLRFRALGVYMGDRP</sequence>
<evidence type="ECO:0000256" key="5">
    <source>
        <dbReference type="RuleBase" id="RU003406"/>
    </source>
</evidence>
<proteinExistence type="inferred from homology"/>
<dbReference type="GO" id="GO:0006099">
    <property type="term" value="P:tricarboxylic acid cycle"/>
    <property type="evidence" value="ECO:0007669"/>
    <property type="project" value="UniProtKB-UniPathway"/>
</dbReference>
<comment type="similarity">
    <text evidence="2 5">Belongs to the citrate synthase family.</text>
</comment>
<dbReference type="InterPro" id="IPR041657">
    <property type="entry name" value="HTH_17"/>
</dbReference>
<dbReference type="Gene3D" id="1.10.230.10">
    <property type="entry name" value="Cytochrome P450-Terp, domain 2"/>
    <property type="match status" value="1"/>
</dbReference>
<dbReference type="EC" id="2.3.3.16" evidence="3"/>
<dbReference type="PATRIC" id="fig|68170.10.peg.8269"/>
<comment type="caution">
    <text evidence="7">The sequence shown here is derived from an EMBL/GenBank/DDBJ whole genome shotgun (WGS) entry which is preliminary data.</text>
</comment>
<protein>
    <recommendedName>
        <fullName evidence="3">citrate synthase (unknown stereospecificity)</fullName>
        <ecNumber evidence="3">2.3.3.16</ecNumber>
    </recommendedName>
</protein>
<dbReference type="Gene3D" id="1.10.580.10">
    <property type="entry name" value="Citrate Synthase, domain 1"/>
    <property type="match status" value="1"/>
</dbReference>
<dbReference type="PROSITE" id="PS00480">
    <property type="entry name" value="CITRATE_SYNTHASE"/>
    <property type="match status" value="1"/>
</dbReference>
<dbReference type="PANTHER" id="PTHR11739">
    <property type="entry name" value="CITRATE SYNTHASE"/>
    <property type="match status" value="1"/>
</dbReference>
<dbReference type="Proteomes" id="UP000033393">
    <property type="component" value="Unassembled WGS sequence"/>
</dbReference>
<evidence type="ECO:0000256" key="4">
    <source>
        <dbReference type="ARBA" id="ARBA00022679"/>
    </source>
</evidence>
<dbReference type="STRING" id="68170.GCA_000974445_01364"/>
<dbReference type="OrthoDB" id="9800864at2"/>
<keyword evidence="8" id="KW-1185">Reference proteome</keyword>
<dbReference type="InterPro" id="IPR016142">
    <property type="entry name" value="Citrate_synth-like_lrg_a-sub"/>
</dbReference>
<dbReference type="SUPFAM" id="SSF48256">
    <property type="entry name" value="Citrate synthase"/>
    <property type="match status" value="1"/>
</dbReference>
<feature type="domain" description="Helix-turn-helix" evidence="6">
    <location>
        <begin position="6"/>
        <end position="54"/>
    </location>
</feature>
<name>A0A0F0GKA7_LENAE</name>
<dbReference type="Pfam" id="PF00285">
    <property type="entry name" value="Citrate_synt"/>
    <property type="match status" value="1"/>
</dbReference>
<dbReference type="PANTHER" id="PTHR11739:SF4">
    <property type="entry name" value="CITRATE SYNTHASE, PEROXISOMAL"/>
    <property type="match status" value="1"/>
</dbReference>
<dbReference type="SUPFAM" id="SSF46955">
    <property type="entry name" value="Putative DNA-binding domain"/>
    <property type="match status" value="1"/>
</dbReference>
<dbReference type="InterPro" id="IPR009061">
    <property type="entry name" value="DNA-bd_dom_put_sf"/>
</dbReference>